<comment type="caution">
    <text evidence="8">The sequence shown here is derived from an EMBL/GenBank/DDBJ whole genome shotgun (WGS) entry which is preliminary data.</text>
</comment>
<dbReference type="Gene3D" id="1.10.3860.10">
    <property type="entry name" value="Sodium:dicarboxylate symporter"/>
    <property type="match status" value="1"/>
</dbReference>
<dbReference type="VEuPathDB" id="FungiDB:AeMF1_019098"/>
<dbReference type="GO" id="GO:0005886">
    <property type="term" value="C:plasma membrane"/>
    <property type="evidence" value="ECO:0007669"/>
    <property type="project" value="UniProtKB-SubCell"/>
</dbReference>
<feature type="transmembrane region" description="Helical" evidence="7">
    <location>
        <begin position="426"/>
        <end position="448"/>
    </location>
</feature>
<feature type="transmembrane region" description="Helical" evidence="7">
    <location>
        <begin position="316"/>
        <end position="343"/>
    </location>
</feature>
<dbReference type="PRINTS" id="PR00173">
    <property type="entry name" value="EDTRNSPORT"/>
</dbReference>
<keyword evidence="7" id="KW-0769">Symport</keyword>
<keyword evidence="6 7" id="KW-0472">Membrane</keyword>
<accession>A0A6G0XIE6</accession>
<dbReference type="InterPro" id="IPR001991">
    <property type="entry name" value="Na-dicarboxylate_symporter"/>
</dbReference>
<evidence type="ECO:0000256" key="6">
    <source>
        <dbReference type="ARBA" id="ARBA00023136"/>
    </source>
</evidence>
<evidence type="ECO:0000256" key="2">
    <source>
        <dbReference type="ARBA" id="ARBA00022448"/>
    </source>
</evidence>
<dbReference type="Pfam" id="PF00375">
    <property type="entry name" value="SDF"/>
    <property type="match status" value="1"/>
</dbReference>
<dbReference type="SUPFAM" id="SSF118215">
    <property type="entry name" value="Proton glutamate symport protein"/>
    <property type="match status" value="1"/>
</dbReference>
<comment type="subcellular location">
    <subcellularLocation>
        <location evidence="1">Cell membrane</location>
        <topology evidence="1">Multi-pass membrane protein</topology>
    </subcellularLocation>
    <subcellularLocation>
        <location evidence="7">Membrane</location>
        <topology evidence="7">Multi-pass membrane protein</topology>
    </subcellularLocation>
</comment>
<keyword evidence="2 7" id="KW-0813">Transport</keyword>
<dbReference type="Proteomes" id="UP000481153">
    <property type="component" value="Unassembled WGS sequence"/>
</dbReference>
<feature type="transmembrane region" description="Helical" evidence="7">
    <location>
        <begin position="394"/>
        <end position="414"/>
    </location>
</feature>
<sequence>MRNHATPGGILLYETSTAGTAQRPSEAHTIRTDFTQDQRHMPHDNAESQASDRDYPLLADNFKAATTGAFSDTTPSTLTVVSSLAILVGGLVGIGAGVGLYFLQLGPEWIKLLQLPGTLFIRALVCLVLPLVFCVMTVVVAQMAAIGRSTIMRWQTIVPFAFTSIIATVEGFVLALLFRSGFHITFATSASSSTTTTAGAAFNLTLKCANGLFLASTGNNSLACIGTDTEPAAVFRAANQTTATTGGDLSMASFMNLVVGVAKIVVPDNIFASFASGALLSIVVFAVPLGIATAAVSPQGDEPNHILVLFRQLRDIFQRMLQAILVTTPVAVAFLIASSIANFDRGYTSDTMTQLGYLFVAFLTGTLFHSLVVLPLFVLVMTRSNPFVYFHQLLPAYLFAFGSASSLATVPMMVECINRAKISRAIAHVTMPFGTPVNLNGAGIYYPLAMVFMAHVAGTGDQWTVARFVVLFILSWIGGVATAPVPNGGILYLMILWPTCFPSTPMPPSFQLLFAADFIFDRICTIVNIHGNAAVTRILADQIDETFEVQAAAHV</sequence>
<evidence type="ECO:0000313" key="8">
    <source>
        <dbReference type="EMBL" id="KAF0740016.1"/>
    </source>
</evidence>
<dbReference type="InterPro" id="IPR036458">
    <property type="entry name" value="Na:dicarbo_symporter_sf"/>
</dbReference>
<dbReference type="GO" id="GO:0015293">
    <property type="term" value="F:symporter activity"/>
    <property type="evidence" value="ECO:0007669"/>
    <property type="project" value="UniProtKB-UniRule"/>
</dbReference>
<evidence type="ECO:0000256" key="4">
    <source>
        <dbReference type="ARBA" id="ARBA00022692"/>
    </source>
</evidence>
<gene>
    <name evidence="8" type="ORF">Ae201684_004460</name>
</gene>
<keyword evidence="5 7" id="KW-1133">Transmembrane helix</keyword>
<protein>
    <recommendedName>
        <fullName evidence="7">Amino acid transporter</fullName>
    </recommendedName>
</protein>
<feature type="transmembrane region" description="Helical" evidence="7">
    <location>
        <begin position="270"/>
        <end position="296"/>
    </location>
</feature>
<evidence type="ECO:0000256" key="3">
    <source>
        <dbReference type="ARBA" id="ARBA00022475"/>
    </source>
</evidence>
<evidence type="ECO:0000256" key="7">
    <source>
        <dbReference type="RuleBase" id="RU361216"/>
    </source>
</evidence>
<keyword evidence="4 7" id="KW-0812">Transmembrane</keyword>
<proteinExistence type="inferred from homology"/>
<name>A0A6G0XIE6_9STRA</name>
<feature type="transmembrane region" description="Helical" evidence="7">
    <location>
        <begin position="80"/>
        <end position="103"/>
    </location>
</feature>
<feature type="transmembrane region" description="Helical" evidence="7">
    <location>
        <begin position="355"/>
        <end position="382"/>
    </location>
</feature>
<dbReference type="PANTHER" id="PTHR42865:SF7">
    <property type="entry name" value="PROTON_GLUTAMATE-ASPARTATE SYMPORTER"/>
    <property type="match status" value="1"/>
</dbReference>
<dbReference type="PANTHER" id="PTHR42865">
    <property type="entry name" value="PROTON/GLUTAMATE-ASPARTATE SYMPORTER"/>
    <property type="match status" value="1"/>
</dbReference>
<feature type="transmembrane region" description="Helical" evidence="7">
    <location>
        <begin position="468"/>
        <end position="497"/>
    </location>
</feature>
<feature type="transmembrane region" description="Helical" evidence="7">
    <location>
        <begin position="124"/>
        <end position="145"/>
    </location>
</feature>
<reference evidence="8 9" key="1">
    <citation type="submission" date="2019-07" db="EMBL/GenBank/DDBJ databases">
        <title>Genomics analysis of Aphanomyces spp. identifies a new class of oomycete effector associated with host adaptation.</title>
        <authorList>
            <person name="Gaulin E."/>
        </authorList>
    </citation>
    <scope>NUCLEOTIDE SEQUENCE [LARGE SCALE GENOMIC DNA]</scope>
    <source>
        <strain evidence="8 9">ATCC 201684</strain>
    </source>
</reference>
<evidence type="ECO:0000313" key="9">
    <source>
        <dbReference type="Proteomes" id="UP000481153"/>
    </source>
</evidence>
<feature type="transmembrane region" description="Helical" evidence="7">
    <location>
        <begin position="157"/>
        <end position="178"/>
    </location>
</feature>
<keyword evidence="3" id="KW-1003">Cell membrane</keyword>
<keyword evidence="9" id="KW-1185">Reference proteome</keyword>
<dbReference type="AlphaFoldDB" id="A0A6G0XIE6"/>
<organism evidence="8 9">
    <name type="scientific">Aphanomyces euteiches</name>
    <dbReference type="NCBI Taxonomy" id="100861"/>
    <lineage>
        <taxon>Eukaryota</taxon>
        <taxon>Sar</taxon>
        <taxon>Stramenopiles</taxon>
        <taxon>Oomycota</taxon>
        <taxon>Saprolegniomycetes</taxon>
        <taxon>Saprolegniales</taxon>
        <taxon>Verrucalvaceae</taxon>
        <taxon>Aphanomyces</taxon>
    </lineage>
</organism>
<evidence type="ECO:0000256" key="1">
    <source>
        <dbReference type="ARBA" id="ARBA00004651"/>
    </source>
</evidence>
<comment type="similarity">
    <text evidence="7">Belongs to the dicarboxylate/amino acid:cation symporter (DAACS) (TC 2.A.23) family.</text>
</comment>
<evidence type="ECO:0000256" key="5">
    <source>
        <dbReference type="ARBA" id="ARBA00022989"/>
    </source>
</evidence>
<dbReference type="EMBL" id="VJMJ01000055">
    <property type="protein sequence ID" value="KAF0740016.1"/>
    <property type="molecule type" value="Genomic_DNA"/>
</dbReference>